<feature type="region of interest" description="Disordered" evidence="7">
    <location>
        <begin position="1"/>
        <end position="26"/>
    </location>
</feature>
<organism evidence="8 9">
    <name type="scientific">Podospora australis</name>
    <dbReference type="NCBI Taxonomy" id="1536484"/>
    <lineage>
        <taxon>Eukaryota</taxon>
        <taxon>Fungi</taxon>
        <taxon>Dikarya</taxon>
        <taxon>Ascomycota</taxon>
        <taxon>Pezizomycotina</taxon>
        <taxon>Sordariomycetes</taxon>
        <taxon>Sordariomycetidae</taxon>
        <taxon>Sordariales</taxon>
        <taxon>Podosporaceae</taxon>
        <taxon>Podospora</taxon>
    </lineage>
</organism>
<dbReference type="Gene3D" id="2.30.29.30">
    <property type="entry name" value="Pleckstrin-homology domain (PH domain)/Phosphotyrosine-binding domain (PTB)"/>
    <property type="match status" value="1"/>
</dbReference>
<dbReference type="Gene3D" id="1.20.5.170">
    <property type="match status" value="1"/>
</dbReference>
<dbReference type="InterPro" id="IPR010334">
    <property type="entry name" value="Dcp1"/>
</dbReference>
<feature type="compositionally biased region" description="Polar residues" evidence="7">
    <location>
        <begin position="14"/>
        <end position="26"/>
    </location>
</feature>
<keyword evidence="5" id="KW-0227">DNA damage</keyword>
<dbReference type="Proteomes" id="UP001302126">
    <property type="component" value="Unassembled WGS sequence"/>
</dbReference>
<protein>
    <submittedName>
        <fullName evidence="8">Uncharacterized protein</fullName>
    </submittedName>
</protein>
<evidence type="ECO:0000256" key="7">
    <source>
        <dbReference type="SAM" id="MobiDB-lite"/>
    </source>
</evidence>
<comment type="similarity">
    <text evidence="2">Belongs to the SWI5/SAE3 family.</text>
</comment>
<evidence type="ECO:0000313" key="9">
    <source>
        <dbReference type="Proteomes" id="UP001302126"/>
    </source>
</evidence>
<keyword evidence="9" id="KW-1185">Reference proteome</keyword>
<evidence type="ECO:0000313" key="8">
    <source>
        <dbReference type="EMBL" id="KAK4185457.1"/>
    </source>
</evidence>
<name>A0AAN6WSD8_9PEZI</name>
<evidence type="ECO:0000256" key="4">
    <source>
        <dbReference type="ARBA" id="ARBA00022490"/>
    </source>
</evidence>
<dbReference type="GO" id="GO:0034974">
    <property type="term" value="C:Swi5-Swi2 complex"/>
    <property type="evidence" value="ECO:0007669"/>
    <property type="project" value="TreeGrafter"/>
</dbReference>
<dbReference type="PANTHER" id="PTHR28529:SF2">
    <property type="entry name" value="DNA REPAIR PROTEIN SWI5 HOMOLOG"/>
    <property type="match status" value="1"/>
</dbReference>
<comment type="similarity">
    <text evidence="3">Belongs to the DCP1 family.</text>
</comment>
<dbReference type="GO" id="GO:0032798">
    <property type="term" value="C:Swi5-Sfr1 complex"/>
    <property type="evidence" value="ECO:0007669"/>
    <property type="project" value="TreeGrafter"/>
</dbReference>
<accession>A0AAN6WSD8</accession>
<dbReference type="PANTHER" id="PTHR28529">
    <property type="entry name" value="DNA REPAIR PROTEIN SWI5 HOMOLOG"/>
    <property type="match status" value="1"/>
</dbReference>
<dbReference type="Pfam" id="PF07061">
    <property type="entry name" value="Swi5"/>
    <property type="match status" value="1"/>
</dbReference>
<dbReference type="SUPFAM" id="SSF50729">
    <property type="entry name" value="PH domain-like"/>
    <property type="match status" value="1"/>
</dbReference>
<dbReference type="InterPro" id="IPR010760">
    <property type="entry name" value="DNA-repair_Swi5"/>
</dbReference>
<keyword evidence="6" id="KW-0234">DNA repair</keyword>
<dbReference type="GO" id="GO:0008047">
    <property type="term" value="F:enzyme activator activity"/>
    <property type="evidence" value="ECO:0007669"/>
    <property type="project" value="InterPro"/>
</dbReference>
<evidence type="ECO:0000256" key="6">
    <source>
        <dbReference type="ARBA" id="ARBA00023204"/>
    </source>
</evidence>
<dbReference type="GO" id="GO:0010772">
    <property type="term" value="P:meiotic DNA recombinase assembly involved in reciprocal meiotic recombination"/>
    <property type="evidence" value="ECO:0007669"/>
    <property type="project" value="TreeGrafter"/>
</dbReference>
<dbReference type="GO" id="GO:0000290">
    <property type="term" value="P:deadenylation-dependent decapping of nuclear-transcribed mRNA"/>
    <property type="evidence" value="ECO:0007669"/>
    <property type="project" value="InterPro"/>
</dbReference>
<feature type="compositionally biased region" description="Basic residues" evidence="7">
    <location>
        <begin position="1"/>
        <end position="13"/>
    </location>
</feature>
<dbReference type="EMBL" id="MU864449">
    <property type="protein sequence ID" value="KAK4185457.1"/>
    <property type="molecule type" value="Genomic_DNA"/>
</dbReference>
<keyword evidence="4" id="KW-0963">Cytoplasm</keyword>
<comment type="subcellular location">
    <subcellularLocation>
        <location evidence="1">Cytoplasm</location>
    </subcellularLocation>
</comment>
<evidence type="ECO:0000256" key="2">
    <source>
        <dbReference type="ARBA" id="ARBA00008060"/>
    </source>
</evidence>
<proteinExistence type="inferred from homology"/>
<reference evidence="8" key="2">
    <citation type="submission" date="2023-05" db="EMBL/GenBank/DDBJ databases">
        <authorList>
            <consortium name="Lawrence Berkeley National Laboratory"/>
            <person name="Steindorff A."/>
            <person name="Hensen N."/>
            <person name="Bonometti L."/>
            <person name="Westerberg I."/>
            <person name="Brannstrom I.O."/>
            <person name="Guillou S."/>
            <person name="Cros-Aarteil S."/>
            <person name="Calhoun S."/>
            <person name="Haridas S."/>
            <person name="Kuo A."/>
            <person name="Mondo S."/>
            <person name="Pangilinan J."/>
            <person name="Riley R."/>
            <person name="Labutti K."/>
            <person name="Andreopoulos B."/>
            <person name="Lipzen A."/>
            <person name="Chen C."/>
            <person name="Yanf M."/>
            <person name="Daum C."/>
            <person name="Ng V."/>
            <person name="Clum A."/>
            <person name="Ohm R."/>
            <person name="Martin F."/>
            <person name="Silar P."/>
            <person name="Natvig D."/>
            <person name="Lalanne C."/>
            <person name="Gautier V."/>
            <person name="Ament-Velasquez S.L."/>
            <person name="Kruys A."/>
            <person name="Hutchinson M.I."/>
            <person name="Powell A.J."/>
            <person name="Barry K."/>
            <person name="Miller A.N."/>
            <person name="Grigoriev I.V."/>
            <person name="Debuchy R."/>
            <person name="Gladieux P."/>
            <person name="Thoren M.H."/>
            <person name="Johannesson H."/>
        </authorList>
    </citation>
    <scope>NUCLEOTIDE SEQUENCE</scope>
    <source>
        <strain evidence="8">PSN309</strain>
    </source>
</reference>
<dbReference type="GO" id="GO:0000709">
    <property type="term" value="P:meiotic joint molecule formation"/>
    <property type="evidence" value="ECO:0007669"/>
    <property type="project" value="TreeGrafter"/>
</dbReference>
<dbReference type="InterPro" id="IPR011993">
    <property type="entry name" value="PH-like_dom_sf"/>
</dbReference>
<feature type="region of interest" description="Disordered" evidence="7">
    <location>
        <begin position="288"/>
        <end position="309"/>
    </location>
</feature>
<dbReference type="AlphaFoldDB" id="A0AAN6WSD8"/>
<dbReference type="Pfam" id="PF06058">
    <property type="entry name" value="DCP1"/>
    <property type="match status" value="1"/>
</dbReference>
<dbReference type="GO" id="GO:0005737">
    <property type="term" value="C:cytoplasm"/>
    <property type="evidence" value="ECO:0007669"/>
    <property type="project" value="UniProtKB-SubCell"/>
</dbReference>
<comment type="caution">
    <text evidence="8">The sequence shown here is derived from an EMBL/GenBank/DDBJ whole genome shotgun (WGS) entry which is preliminary data.</text>
</comment>
<sequence length="516" mass="57582">MNRPTPRKTRSVRHQPSNSRQIQASDYESDTAYYMENRNVAPQPPAQDRTNMDINMSVLRRYDPTINTILAIAANGVIYTIGEAANGWQTHGCEGPTFVCQQEPKSGPGGQSSPRACIFVLNRRGLENYVIDLAQVAHIEITGEIMAFQLEEGYTVDDDANYEYNRTFGLWMHSDETRPRETNMAIIQAVWQEVRTGNLQEESQTEDEGVSVMQPPTPAIPSTGKQISIHDLFGRKTLLVTPKNVPKRTVSYDSVGTVPVLRWVLAISQPGPTSIKLHNILFVHPDNKPLHDNNMTPTKAPRRSENIPDEDVDDPLRESLATQISLCDLFANWLDEHIEAGRDHGGIASKVKHQVESFVADLRSCLQETRDSTCLELEWVMKLEVESDEANPLEIVVTGPDKLNDAVDITAKDQTEADWLLSDEYLGYMVKACDAISNSHALIASLLDASNQITVESSDFGDRTAGNIVQTHISYLKDYNDMKDIGQQLIGLIAENRGVQIRNLYEDGQYGVTADD</sequence>
<gene>
    <name evidence="8" type="ORF">QBC35DRAFT_534168</name>
</gene>
<evidence type="ECO:0000256" key="5">
    <source>
        <dbReference type="ARBA" id="ARBA00022763"/>
    </source>
</evidence>
<evidence type="ECO:0000256" key="3">
    <source>
        <dbReference type="ARBA" id="ARBA00008778"/>
    </source>
</evidence>
<evidence type="ECO:0000256" key="1">
    <source>
        <dbReference type="ARBA" id="ARBA00004496"/>
    </source>
</evidence>
<reference evidence="8" key="1">
    <citation type="journal article" date="2023" name="Mol. Phylogenet. Evol.">
        <title>Genome-scale phylogeny and comparative genomics of the fungal order Sordariales.</title>
        <authorList>
            <person name="Hensen N."/>
            <person name="Bonometti L."/>
            <person name="Westerberg I."/>
            <person name="Brannstrom I.O."/>
            <person name="Guillou S."/>
            <person name="Cros-Aarteil S."/>
            <person name="Calhoun S."/>
            <person name="Haridas S."/>
            <person name="Kuo A."/>
            <person name="Mondo S."/>
            <person name="Pangilinan J."/>
            <person name="Riley R."/>
            <person name="LaButti K."/>
            <person name="Andreopoulos B."/>
            <person name="Lipzen A."/>
            <person name="Chen C."/>
            <person name="Yan M."/>
            <person name="Daum C."/>
            <person name="Ng V."/>
            <person name="Clum A."/>
            <person name="Steindorff A."/>
            <person name="Ohm R.A."/>
            <person name="Martin F."/>
            <person name="Silar P."/>
            <person name="Natvig D.O."/>
            <person name="Lalanne C."/>
            <person name="Gautier V."/>
            <person name="Ament-Velasquez S.L."/>
            <person name="Kruys A."/>
            <person name="Hutchinson M.I."/>
            <person name="Powell A.J."/>
            <person name="Barry K."/>
            <person name="Miller A.N."/>
            <person name="Grigoriev I.V."/>
            <person name="Debuchy R."/>
            <person name="Gladieux P."/>
            <person name="Hiltunen Thoren M."/>
            <person name="Johannesson H."/>
        </authorList>
    </citation>
    <scope>NUCLEOTIDE SEQUENCE</scope>
    <source>
        <strain evidence="8">PSN309</strain>
    </source>
</reference>